<feature type="region of interest" description="Disordered" evidence="1">
    <location>
        <begin position="125"/>
        <end position="228"/>
    </location>
</feature>
<feature type="non-terminal residue" evidence="2">
    <location>
        <position position="228"/>
    </location>
</feature>
<proteinExistence type="predicted"/>
<protein>
    <submittedName>
        <fullName evidence="2">Uncharacterized protein</fullName>
    </submittedName>
</protein>
<feature type="compositionally biased region" description="Acidic residues" evidence="1">
    <location>
        <begin position="185"/>
        <end position="194"/>
    </location>
</feature>
<dbReference type="Proteomes" id="UP000266841">
    <property type="component" value="Unassembled WGS sequence"/>
</dbReference>
<sequence length="228" mass="24790">MERLEWARECIHFTQEDLLQVPCKSERFGTLMTRLRAQMQKLRESEADLARMKAALGEHPSDPDDEDVSHNKDASPASPSLPRVEGDTNFRGVDVQRDELDSDELSLGLGASNLNDDTALHSHPAVKTEEPSFQGGEEGVLSQTSCQEDDNSMTHSPADITGTAFEQIVPPTDDVQGLELSASDVYDDAADQDDVLPPNATTSTDSPPSGGRESFKSILTKSGLDHKP</sequence>
<keyword evidence="3" id="KW-1185">Reference proteome</keyword>
<accession>K0RDX2</accession>
<evidence type="ECO:0000313" key="3">
    <source>
        <dbReference type="Proteomes" id="UP000266841"/>
    </source>
</evidence>
<dbReference type="AlphaFoldDB" id="K0RDX2"/>
<feature type="region of interest" description="Disordered" evidence="1">
    <location>
        <begin position="46"/>
        <end position="90"/>
    </location>
</feature>
<evidence type="ECO:0000313" key="2">
    <source>
        <dbReference type="EMBL" id="EJK51948.1"/>
    </source>
</evidence>
<gene>
    <name evidence="2" type="ORF">THAOC_28832</name>
</gene>
<comment type="caution">
    <text evidence="2">The sequence shown here is derived from an EMBL/GenBank/DDBJ whole genome shotgun (WGS) entry which is preliminary data.</text>
</comment>
<dbReference type="EMBL" id="AGNL01040708">
    <property type="protein sequence ID" value="EJK51948.1"/>
    <property type="molecule type" value="Genomic_DNA"/>
</dbReference>
<organism evidence="2 3">
    <name type="scientific">Thalassiosira oceanica</name>
    <name type="common">Marine diatom</name>
    <dbReference type="NCBI Taxonomy" id="159749"/>
    <lineage>
        <taxon>Eukaryota</taxon>
        <taxon>Sar</taxon>
        <taxon>Stramenopiles</taxon>
        <taxon>Ochrophyta</taxon>
        <taxon>Bacillariophyta</taxon>
        <taxon>Coscinodiscophyceae</taxon>
        <taxon>Thalassiosirophycidae</taxon>
        <taxon>Thalassiosirales</taxon>
        <taxon>Thalassiosiraceae</taxon>
        <taxon>Thalassiosira</taxon>
    </lineage>
</organism>
<name>K0RDX2_THAOC</name>
<evidence type="ECO:0000256" key="1">
    <source>
        <dbReference type="SAM" id="MobiDB-lite"/>
    </source>
</evidence>
<reference evidence="2 3" key="1">
    <citation type="journal article" date="2012" name="Genome Biol.">
        <title>Genome and low-iron response of an oceanic diatom adapted to chronic iron limitation.</title>
        <authorList>
            <person name="Lommer M."/>
            <person name="Specht M."/>
            <person name="Roy A.S."/>
            <person name="Kraemer L."/>
            <person name="Andreson R."/>
            <person name="Gutowska M.A."/>
            <person name="Wolf J."/>
            <person name="Bergner S.V."/>
            <person name="Schilhabel M.B."/>
            <person name="Klostermeier U.C."/>
            <person name="Beiko R.G."/>
            <person name="Rosenstiel P."/>
            <person name="Hippler M."/>
            <person name="Laroche J."/>
        </authorList>
    </citation>
    <scope>NUCLEOTIDE SEQUENCE [LARGE SCALE GENOMIC DNA]</scope>
    <source>
        <strain evidence="2 3">CCMP1005</strain>
    </source>
</reference>